<dbReference type="AlphaFoldDB" id="G3XZR8"/>
<evidence type="ECO:0000256" key="3">
    <source>
        <dbReference type="ARBA" id="ARBA00022989"/>
    </source>
</evidence>
<feature type="transmembrane region" description="Helical" evidence="5">
    <location>
        <begin position="65"/>
        <end position="84"/>
    </location>
</feature>
<dbReference type="InterPro" id="IPR011701">
    <property type="entry name" value="MFS"/>
</dbReference>
<evidence type="ECO:0000256" key="5">
    <source>
        <dbReference type="SAM" id="Phobius"/>
    </source>
</evidence>
<evidence type="ECO:0000313" key="7">
    <source>
        <dbReference type="EMBL" id="EHA23668.1"/>
    </source>
</evidence>
<keyword evidence="4 5" id="KW-0472">Membrane</keyword>
<feature type="domain" description="Major facilitator superfamily (MFS) profile" evidence="6">
    <location>
        <begin position="2"/>
        <end position="420"/>
    </location>
</feature>
<keyword evidence="2 5" id="KW-0812">Transmembrane</keyword>
<feature type="transmembrane region" description="Helical" evidence="5">
    <location>
        <begin position="203"/>
        <end position="223"/>
    </location>
</feature>
<sequence length="420" mass="44747">MNSRSIAIGLFLSLMDTTIISTMLYTISDEFDGFKTCSWIVLAYTLSYVGCAVFMARLSDVIGRKFLLCMCFVIFLGASMGCAASKNMGQLIGFRAMQGIGGSGLYAMAMIIYPEISPPPLLPAISGIIGVVVALAGISGPLIGGALTSYRTWRWGFWINIFGLNCRSGYCQAVSCTILTGFVMLLVIVNIPLRAQIVNLKDAVASGILLLPLMAGTAVGSAIGGAASAKRNNAFWTLNLASIFMVIGSASLSTLTDSIDPAPGQWGLEAILGFGIGLSLSTITFLTTMQVEFQDHAVAQGIVAQLRIFGGSIGIASGFIVFNTNVQHTLAGVLTPEQLNEFYRTPAAIYRLPVRQQLVVRQVYVSTFNTDMRICAGIAAACLVATLCTYQRKPQSIKQRLADLEAAYARTEAARDEGAA</sequence>
<dbReference type="Pfam" id="PF07690">
    <property type="entry name" value="MFS_1"/>
    <property type="match status" value="1"/>
</dbReference>
<reference evidence="7 8" key="1">
    <citation type="journal article" date="2011" name="Genome Res.">
        <title>Comparative genomics of citric-acid-producing Aspergillus niger ATCC 1015 versus enzyme-producing CBS 513.88.</title>
        <authorList>
            <person name="Andersen M.R."/>
            <person name="Salazar M.P."/>
            <person name="Schaap P.J."/>
            <person name="van de Vondervoort P.J."/>
            <person name="Culley D."/>
            <person name="Thykaer J."/>
            <person name="Frisvad J.C."/>
            <person name="Nielsen K.F."/>
            <person name="Albang R."/>
            <person name="Albermann K."/>
            <person name="Berka R.M."/>
            <person name="Braus G.H."/>
            <person name="Braus-Stromeyer S.A."/>
            <person name="Corrochano L.M."/>
            <person name="Dai Z."/>
            <person name="van Dijck P.W."/>
            <person name="Hofmann G."/>
            <person name="Lasure L.L."/>
            <person name="Magnuson J.K."/>
            <person name="Menke H."/>
            <person name="Meijer M."/>
            <person name="Meijer S.L."/>
            <person name="Nielsen J.B."/>
            <person name="Nielsen M.L."/>
            <person name="van Ooyen A.J."/>
            <person name="Pel H.J."/>
            <person name="Poulsen L."/>
            <person name="Samson R.A."/>
            <person name="Stam H."/>
            <person name="Tsang A."/>
            <person name="van den Brink J.M."/>
            <person name="Atkins A."/>
            <person name="Aerts A."/>
            <person name="Shapiro H."/>
            <person name="Pangilinan J."/>
            <person name="Salamov A."/>
            <person name="Lou Y."/>
            <person name="Lindquist E."/>
            <person name="Lucas S."/>
            <person name="Grimwood J."/>
            <person name="Grigoriev I.V."/>
            <person name="Kubicek C.P."/>
            <person name="Martinez D."/>
            <person name="van Peij N.N."/>
            <person name="Roubos J.A."/>
            <person name="Nielsen J."/>
            <person name="Baker S.E."/>
        </authorList>
    </citation>
    <scope>NUCLEOTIDE SEQUENCE [LARGE SCALE GENOMIC DNA]</scope>
    <source>
        <strain evidence="8">ATCC 1015 / CBS 113.46 / FGSC A1144 / LSHB Ac4 / NCTC 3858a / NRRL 328 / USDA 3528.7</strain>
    </source>
</reference>
<evidence type="ECO:0000313" key="8">
    <source>
        <dbReference type="Proteomes" id="UP000009038"/>
    </source>
</evidence>
<comment type="caution">
    <text evidence="7">The sequence shown here is derived from an EMBL/GenBank/DDBJ whole genome shotgun (WGS) entry which is preliminary data.</text>
</comment>
<feature type="transmembrane region" description="Helical" evidence="5">
    <location>
        <begin position="371"/>
        <end position="390"/>
    </location>
</feature>
<dbReference type="PRINTS" id="PR01036">
    <property type="entry name" value="TCRTETB"/>
</dbReference>
<dbReference type="PANTHER" id="PTHR23501:SF43">
    <property type="entry name" value="MULTIDRUG TRANSPORTER, PUTATIVE (AFU_ORTHOLOGUE AFUA_6G03040)-RELATED"/>
    <property type="match status" value="1"/>
</dbReference>
<dbReference type="EMBL" id="ACJE01000009">
    <property type="protein sequence ID" value="EHA23668.1"/>
    <property type="molecule type" value="Genomic_DNA"/>
</dbReference>
<evidence type="ECO:0000256" key="4">
    <source>
        <dbReference type="ARBA" id="ARBA00023136"/>
    </source>
</evidence>
<dbReference type="SUPFAM" id="SSF103473">
    <property type="entry name" value="MFS general substrate transporter"/>
    <property type="match status" value="1"/>
</dbReference>
<feature type="transmembrane region" description="Helical" evidence="5">
    <location>
        <begin position="6"/>
        <end position="27"/>
    </location>
</feature>
<dbReference type="InterPro" id="IPR036259">
    <property type="entry name" value="MFS_trans_sf"/>
</dbReference>
<feature type="transmembrane region" description="Helical" evidence="5">
    <location>
        <begin position="235"/>
        <end position="254"/>
    </location>
</feature>
<dbReference type="Gene3D" id="1.20.1720.10">
    <property type="entry name" value="Multidrug resistance protein D"/>
    <property type="match status" value="1"/>
</dbReference>
<evidence type="ECO:0000256" key="2">
    <source>
        <dbReference type="ARBA" id="ARBA00022692"/>
    </source>
</evidence>
<feature type="transmembrane region" description="Helical" evidence="5">
    <location>
        <begin position="266"/>
        <end position="286"/>
    </location>
</feature>
<evidence type="ECO:0000256" key="1">
    <source>
        <dbReference type="ARBA" id="ARBA00004141"/>
    </source>
</evidence>
<feature type="transmembrane region" description="Helical" evidence="5">
    <location>
        <begin position="39"/>
        <end position="59"/>
    </location>
</feature>
<feature type="transmembrane region" description="Helical" evidence="5">
    <location>
        <begin position="96"/>
        <end position="113"/>
    </location>
</feature>
<feature type="transmembrane region" description="Helical" evidence="5">
    <location>
        <begin position="125"/>
        <end position="148"/>
    </location>
</feature>
<proteinExistence type="predicted"/>
<feature type="transmembrane region" description="Helical" evidence="5">
    <location>
        <begin position="169"/>
        <end position="191"/>
    </location>
</feature>
<dbReference type="PANTHER" id="PTHR23501">
    <property type="entry name" value="MAJOR FACILITATOR SUPERFAMILY"/>
    <property type="match status" value="1"/>
</dbReference>
<dbReference type="OrthoDB" id="440553at2759"/>
<feature type="transmembrane region" description="Helical" evidence="5">
    <location>
        <begin position="298"/>
        <end position="322"/>
    </location>
</feature>
<accession>G3XZR8</accession>
<name>G3XZR8_ASPNA</name>
<organism evidence="7 8">
    <name type="scientific">Aspergillus niger (strain ATCC 1015 / CBS 113.46 / FGSC A1144 / LSHB Ac4 / NCTC 3858a / NRRL 328 / USDA 3528.7)</name>
    <dbReference type="NCBI Taxonomy" id="380704"/>
    <lineage>
        <taxon>Eukaryota</taxon>
        <taxon>Fungi</taxon>
        <taxon>Dikarya</taxon>
        <taxon>Ascomycota</taxon>
        <taxon>Pezizomycotina</taxon>
        <taxon>Eurotiomycetes</taxon>
        <taxon>Eurotiomycetidae</taxon>
        <taxon>Eurotiales</taxon>
        <taxon>Aspergillaceae</taxon>
        <taxon>Aspergillus</taxon>
        <taxon>Aspergillus subgen. Circumdati</taxon>
    </lineage>
</organism>
<dbReference type="HOGENOM" id="CLU_000960_22_2_1"/>
<protein>
    <recommendedName>
        <fullName evidence="6">Major facilitator superfamily (MFS) profile domain-containing protein</fullName>
    </recommendedName>
</protein>
<gene>
    <name evidence="7" type="ORF">ASPNIDRAFT_209912</name>
</gene>
<keyword evidence="3 5" id="KW-1133">Transmembrane helix</keyword>
<dbReference type="Proteomes" id="UP000009038">
    <property type="component" value="Unassembled WGS sequence"/>
</dbReference>
<dbReference type="GO" id="GO:0005886">
    <property type="term" value="C:plasma membrane"/>
    <property type="evidence" value="ECO:0007669"/>
    <property type="project" value="TreeGrafter"/>
</dbReference>
<evidence type="ECO:0000259" key="6">
    <source>
        <dbReference type="PROSITE" id="PS50850"/>
    </source>
</evidence>
<dbReference type="PROSITE" id="PS50850">
    <property type="entry name" value="MFS"/>
    <property type="match status" value="1"/>
</dbReference>
<comment type="subcellular location">
    <subcellularLocation>
        <location evidence="1">Membrane</location>
        <topology evidence="1">Multi-pass membrane protein</topology>
    </subcellularLocation>
</comment>
<dbReference type="GO" id="GO:0022857">
    <property type="term" value="F:transmembrane transporter activity"/>
    <property type="evidence" value="ECO:0007669"/>
    <property type="project" value="InterPro"/>
</dbReference>
<dbReference type="InterPro" id="IPR020846">
    <property type="entry name" value="MFS_dom"/>
</dbReference>